<comment type="caution">
    <text evidence="1">The sequence shown here is derived from an EMBL/GenBank/DDBJ whole genome shotgun (WGS) entry which is preliminary data.</text>
</comment>
<keyword evidence="2" id="KW-1185">Reference proteome</keyword>
<protein>
    <submittedName>
        <fullName evidence="1">Uncharacterized protein</fullName>
    </submittedName>
</protein>
<organism evidence="1 2">
    <name type="scientific">Agrobacterium arsenijevicii</name>
    <dbReference type="NCBI Taxonomy" id="1585697"/>
    <lineage>
        <taxon>Bacteria</taxon>
        <taxon>Pseudomonadati</taxon>
        <taxon>Pseudomonadota</taxon>
        <taxon>Alphaproteobacteria</taxon>
        <taxon>Hyphomicrobiales</taxon>
        <taxon>Rhizobiaceae</taxon>
        <taxon>Rhizobium/Agrobacterium group</taxon>
        <taxon>Agrobacterium</taxon>
    </lineage>
</organism>
<sequence length="64" mass="7608">MRNEYLYFGAAESRIHLTSIDQARNDTFIHNLRLLAKEHLMTRSPIMKIDWQNWSRSCVPFQVG</sequence>
<dbReference type="EMBL" id="JWIT01000020">
    <property type="protein sequence ID" value="KJF71155.1"/>
    <property type="molecule type" value="Genomic_DNA"/>
</dbReference>
<evidence type="ECO:0000313" key="2">
    <source>
        <dbReference type="Proteomes" id="UP000032564"/>
    </source>
</evidence>
<name>A0ABR5D258_9HYPH</name>
<proteinExistence type="predicted"/>
<reference evidence="1 2" key="1">
    <citation type="submission" date="2014-12" db="EMBL/GenBank/DDBJ databases">
        <authorList>
            <person name="Kuzmanovic N."/>
            <person name="Pulawska J."/>
            <person name="Obradovic A."/>
        </authorList>
    </citation>
    <scope>NUCLEOTIDE SEQUENCE [LARGE SCALE GENOMIC DNA]</scope>
    <source>
        <strain evidence="1 2">KFB 330</strain>
    </source>
</reference>
<gene>
    <name evidence="1" type="ORF">RP75_22155</name>
</gene>
<evidence type="ECO:0000313" key="1">
    <source>
        <dbReference type="EMBL" id="KJF71155.1"/>
    </source>
</evidence>
<accession>A0ABR5D258</accession>
<dbReference type="Proteomes" id="UP000032564">
    <property type="component" value="Unassembled WGS sequence"/>
</dbReference>